<proteinExistence type="predicted"/>
<accession>A0A2U7UB03</accession>
<evidence type="ECO:0000313" key="2">
    <source>
        <dbReference type="EMBL" id="AVK75633.1"/>
    </source>
</evidence>
<reference evidence="2" key="1">
    <citation type="journal article" date="2018" name="Nat. Commun.">
        <title>Diversity and evolution of the emerging Pandoraviridae family.</title>
        <authorList>
            <person name="Legendre M."/>
            <person name="Fabre E."/>
            <person name="Poirot O."/>
            <person name="Jeudy S."/>
            <person name="Lartigue A."/>
            <person name="Alempic J.M."/>
            <person name="Beucher L."/>
            <person name="Philippe N."/>
            <person name="Bertaux L."/>
            <person name="Christo-Foroux E."/>
            <person name="Labadie K."/>
            <person name="Coute Y."/>
            <person name="Abergel C."/>
            <person name="Claverie J.M."/>
        </authorList>
    </citation>
    <scope>NUCLEOTIDE SEQUENCE [LARGE SCALE GENOMIC DNA]</scope>
    <source>
        <strain evidence="2">Neocaledonia</strain>
    </source>
</reference>
<feature type="compositionally biased region" description="Low complexity" evidence="1">
    <location>
        <begin position="95"/>
        <end position="117"/>
    </location>
</feature>
<gene>
    <name evidence="2" type="ORF">pneo_cds_26</name>
</gene>
<organism evidence="2">
    <name type="scientific">Pandoravirus neocaledonia</name>
    <dbReference type="NCBI Taxonomy" id="2107708"/>
    <lineage>
        <taxon>Viruses</taxon>
        <taxon>Pandoravirus</taxon>
    </lineage>
</organism>
<feature type="compositionally biased region" description="Acidic residues" evidence="1">
    <location>
        <begin position="118"/>
        <end position="135"/>
    </location>
</feature>
<dbReference type="GeneID" id="36842078"/>
<name>A0A2U7UB03_9VIRU</name>
<sequence length="157" mass="15955">MSDPRLGYAYSYGAEPSGFVGAAPPSAAGAVWRGTGAPRTRELGRSNAAAPLAWNAQPPFGAALAQQQQQQHTLRQPPPAYSGQSYGGAVAAPYASSGYSDDEGSAGSDADGAFSDDAASDDDDGVVYSDDENGDEGARGSWDGGVYGAAPAQSSWW</sequence>
<dbReference type="RefSeq" id="YP_009481636.1">
    <property type="nucleotide sequence ID" value="NC_037666.1"/>
</dbReference>
<dbReference type="EMBL" id="MG011690">
    <property type="protein sequence ID" value="AVK75633.1"/>
    <property type="molecule type" value="Genomic_DNA"/>
</dbReference>
<dbReference type="Proteomes" id="UP000249287">
    <property type="component" value="Segment"/>
</dbReference>
<feature type="region of interest" description="Disordered" evidence="1">
    <location>
        <begin position="59"/>
        <end position="157"/>
    </location>
</feature>
<dbReference type="KEGG" id="vg:36842078"/>
<feature type="compositionally biased region" description="Low complexity" evidence="1">
    <location>
        <begin position="59"/>
        <end position="75"/>
    </location>
</feature>
<evidence type="ECO:0000256" key="1">
    <source>
        <dbReference type="SAM" id="MobiDB-lite"/>
    </source>
</evidence>
<protein>
    <submittedName>
        <fullName evidence="2">Uncharacterized protein</fullName>
    </submittedName>
</protein>